<dbReference type="STRING" id="521460.Athe_2534"/>
<gene>
    <name evidence="1" type="ordered locus">Athe_2534</name>
</gene>
<reference evidence="2" key="1">
    <citation type="submission" date="2009-01" db="EMBL/GenBank/DDBJ databases">
        <title>Complete sequence of chromosome of Anaerocellum thermophilum DSM 6725.</title>
        <authorList>
            <person name="Lucas S."/>
            <person name="Copeland A."/>
            <person name="Lapidus A."/>
            <person name="Glavina del Rio T."/>
            <person name="Tice H."/>
            <person name="Bruce D."/>
            <person name="Goodwin L."/>
            <person name="Pitluck S."/>
            <person name="Sims D."/>
            <person name="Meincke L."/>
            <person name="Brettin T."/>
            <person name="Detter J.C."/>
            <person name="Han C."/>
            <person name="Larimer F."/>
            <person name="Land M."/>
            <person name="Hauser L."/>
            <person name="Kyrpides N."/>
            <person name="Ovchinnikova G."/>
            <person name="Kataeva I."/>
            <person name="Adams M.W.W."/>
        </authorList>
    </citation>
    <scope>NUCLEOTIDE SEQUENCE [LARGE SCALE GENOMIC DNA]</scope>
    <source>
        <strain evidence="2">ATCC BAA-1888 / DSM 6725 / Z-1320</strain>
    </source>
</reference>
<dbReference type="AlphaFoldDB" id="B9MP43"/>
<sequence length="83" mass="9670">MIQITRHAIKRFRERIMPSSEYEAELHILEAATRGILLSRRGKYKAVQYGPAVLIIYENGGITTIKTVEHIKFSGWWKKKKRG</sequence>
<evidence type="ECO:0008006" key="3">
    <source>
        <dbReference type="Google" id="ProtNLM"/>
    </source>
</evidence>
<evidence type="ECO:0000313" key="1">
    <source>
        <dbReference type="EMBL" id="ACM61602.1"/>
    </source>
</evidence>
<dbReference type="Proteomes" id="UP000007723">
    <property type="component" value="Chromosome"/>
</dbReference>
<dbReference type="KEGG" id="ate:Athe_2534"/>
<accession>B9MP43</accession>
<proteinExistence type="predicted"/>
<name>B9MP43_CALBD</name>
<dbReference type="HOGENOM" id="CLU_2536247_0_0_9"/>
<protein>
    <recommendedName>
        <fullName evidence="3">DUF4258 domain-containing protein</fullName>
    </recommendedName>
</protein>
<dbReference type="GeneID" id="31773889"/>
<dbReference type="RefSeq" id="WP_015908852.1">
    <property type="nucleotide sequence ID" value="NC_012034.1"/>
</dbReference>
<dbReference type="EMBL" id="CP001393">
    <property type="protein sequence ID" value="ACM61602.1"/>
    <property type="molecule type" value="Genomic_DNA"/>
</dbReference>
<evidence type="ECO:0000313" key="2">
    <source>
        <dbReference type="Proteomes" id="UP000007723"/>
    </source>
</evidence>
<organism evidence="1 2">
    <name type="scientific">Caldicellulosiruptor bescii (strain ATCC BAA-1888 / DSM 6725 / KCTC 15123 / Z-1320)</name>
    <name type="common">Anaerocellum thermophilum</name>
    <dbReference type="NCBI Taxonomy" id="521460"/>
    <lineage>
        <taxon>Bacteria</taxon>
        <taxon>Bacillati</taxon>
        <taxon>Bacillota</taxon>
        <taxon>Bacillota incertae sedis</taxon>
        <taxon>Caldicellulosiruptorales</taxon>
        <taxon>Caldicellulosiruptoraceae</taxon>
        <taxon>Caldicellulosiruptor</taxon>
    </lineage>
</organism>